<evidence type="ECO:0000259" key="12">
    <source>
        <dbReference type="Pfam" id="PF25577"/>
    </source>
</evidence>
<evidence type="ECO:0000259" key="11">
    <source>
        <dbReference type="Pfam" id="PF25316"/>
    </source>
</evidence>
<feature type="compositionally biased region" description="Low complexity" evidence="9">
    <location>
        <begin position="1306"/>
        <end position="1317"/>
    </location>
</feature>
<proteinExistence type="inferred from homology"/>
<evidence type="ECO:0000256" key="8">
    <source>
        <dbReference type="ARBA" id="ARBA00076306"/>
    </source>
</evidence>
<dbReference type="CDD" id="cd09839">
    <property type="entry name" value="M1_like_TAF2"/>
    <property type="match status" value="1"/>
</dbReference>
<dbReference type="GO" id="GO:0003682">
    <property type="term" value="F:chromatin binding"/>
    <property type="evidence" value="ECO:0007669"/>
    <property type="project" value="TreeGrafter"/>
</dbReference>
<evidence type="ECO:0000313" key="14">
    <source>
        <dbReference type="Proteomes" id="UP001373714"/>
    </source>
</evidence>
<protein>
    <recommendedName>
        <fullName evidence="3">Transcription initiation factor TFIID subunit 2</fullName>
    </recommendedName>
    <alternativeName>
        <fullName evidence="8">TBP-associated factor 2</fullName>
    </alternativeName>
</protein>
<feature type="compositionally biased region" description="Basic and acidic residues" evidence="9">
    <location>
        <begin position="632"/>
        <end position="662"/>
    </location>
</feature>
<evidence type="ECO:0000313" key="13">
    <source>
        <dbReference type="EMBL" id="KAK6330216.1"/>
    </source>
</evidence>
<sequence>MSAPEIAASASPPPKQFAIAKQRVGLDVDFATRTIKGFTEITVLPLDPTLRTLRFNCRQCNISRVTINGRAPGQWGYNDPHAKWRLHDTATVNQWGMLRRRLEPLFACTLGDDELCLSLPNKMKIELEDPAVAGTLIPSRDVRANSARDSPRIDTPGPGATDGPVYATLLVRVDYTIPTIRDGLHFVGSDDDPRYPHAFTTNSFLPGSAACLFPCIDDLWERPPVWDIEITCPRTLGDIGIDIEPYEEPLINGSSRASLKRKRPKREDTDFAFQYHGEGEDLEMQVVCSGSCVNEFTDAKDPHKKVFHFTIEKPTAPHQIAFAIGPFEKAILTENRAAEEDEALGRNAVEVIGYCLPGRKEEVENTCLFMQRAIDYMVRTAGHYPYPSFSLAFVDDFPSDIVSSSGLAVCSNRLLFKQDCIDPIYTTTKLLSVALASQWCGVQIIPKTWEDLWLIIGIAHFLAGQFLKNLTGSNEHRFRMKKDAEEVCRQDMGRAALSSPLKQFPLDPSDLDFIALKAPVVLFILDRRLTKASSSMGVSRVISKLFLNAFTGDVNSLNLSTSQFIKQCEKVGHQKLDSFFNQWVFRSGYPRFEISQRFNKKKMIVEMIIRQTQDKEVSQGGLTPQSFFGDALSRKKEEEERAKKAKAREARGEEALVEEAKADPPPPQIFSGPMTIRIHEADGTPYEHVVQIHEVYSKLEIPYNTKYKRLKRTRRQKERLAAFAGMDINAETQAEDVLLYCLGDVLQSDEESSEWKLTDFTKEEEDKMAQEAFEWIRVDADFEWICTMRLNQPDHMYLSQLQQDRDVTAQYESVLHFKEAKPSHLISTILVRTVMDRRYYYGIRCEAARALSRCATAELNWIGEFHLQKAFQEFYCFPDSLIPRANDFSDFTSYFVQLNIITGFGGIRDGMDKSPLTVQRYLLDIIRYNDNSNNSFSDSFHLANLLQSLGNCLQAGMGQRGMMEMEVDDADTQERERSKEEIIREIERLQRMDQWMSSYHNVVSTTCLDVKNRLIKAKVQEYTPLEFLAYSKEGTSEHLRIKAINCLIDNGAIRDPNLLSYICYIVASDPSPRIRREAFNSLIRGIGSVAIGDEAVAVNGATSSNSLTIVEENSATKRQLEARKNTEAAIGNLKEQLASKPFFQDALEPILKSTTINFLDVRKIIDLCSLLYDDKQSLVVRMPMRKARAVVATHEGRGKLRFVTNPSSRELAKLRPIDWPHLRPQPAPPPAPPSATPQPAAPKLVIKPPAPPGSAKPSPPLRRNPSFSPPKSTQTPGSSMSGHTSQPKPILKIKAPAPNPPPQQQPQPQQTQTQTPNSARPIIKLKFTTKKPETKTK</sequence>
<gene>
    <name evidence="13" type="ORF">TWF730_004713</name>
</gene>
<keyword evidence="5" id="KW-0804">Transcription</keyword>
<feature type="domain" description="Transcription initiation factor TFIID subunit 2 TPR repeats" evidence="12">
    <location>
        <begin position="794"/>
        <end position="1084"/>
    </location>
</feature>
<dbReference type="Proteomes" id="UP001373714">
    <property type="component" value="Unassembled WGS sequence"/>
</dbReference>
<comment type="caution">
    <text evidence="13">The sequence shown here is derived from an EMBL/GenBank/DDBJ whole genome shotgun (WGS) entry which is preliminary data.</text>
</comment>
<dbReference type="GO" id="GO:0005669">
    <property type="term" value="C:transcription factor TFIID complex"/>
    <property type="evidence" value="ECO:0007669"/>
    <property type="project" value="InterPro"/>
</dbReference>
<evidence type="ECO:0000256" key="5">
    <source>
        <dbReference type="ARBA" id="ARBA00023163"/>
    </source>
</evidence>
<dbReference type="GO" id="GO:0000976">
    <property type="term" value="F:transcription cis-regulatory region binding"/>
    <property type="evidence" value="ECO:0007669"/>
    <property type="project" value="TreeGrafter"/>
</dbReference>
<reference evidence="13 14" key="1">
    <citation type="submission" date="2019-10" db="EMBL/GenBank/DDBJ databases">
        <authorList>
            <person name="Palmer J.M."/>
        </authorList>
    </citation>
    <scope>NUCLEOTIDE SEQUENCE [LARGE SCALE GENOMIC DNA]</scope>
    <source>
        <strain evidence="13 14">TWF730</strain>
    </source>
</reference>
<comment type="similarity">
    <text evidence="2">Belongs to the TAF2 family.</text>
</comment>
<keyword evidence="14" id="KW-1185">Reference proteome</keyword>
<feature type="domain" description="Peptidase M1 membrane alanine aminopeptidase" evidence="10">
    <location>
        <begin position="382"/>
        <end position="583"/>
    </location>
</feature>
<dbReference type="GO" id="GO:0008237">
    <property type="term" value="F:metallopeptidase activity"/>
    <property type="evidence" value="ECO:0007669"/>
    <property type="project" value="InterPro"/>
</dbReference>
<dbReference type="Pfam" id="PF25316">
    <property type="entry name" value="TAF2_3rd"/>
    <property type="match status" value="1"/>
</dbReference>
<evidence type="ECO:0000256" key="3">
    <source>
        <dbReference type="ARBA" id="ARBA00017363"/>
    </source>
</evidence>
<dbReference type="SUPFAM" id="SSF63737">
    <property type="entry name" value="Leukotriene A4 hydrolase N-terminal domain"/>
    <property type="match status" value="1"/>
</dbReference>
<organism evidence="13 14">
    <name type="scientific">Orbilia blumenaviensis</name>
    <dbReference type="NCBI Taxonomy" id="1796055"/>
    <lineage>
        <taxon>Eukaryota</taxon>
        <taxon>Fungi</taxon>
        <taxon>Dikarya</taxon>
        <taxon>Ascomycota</taxon>
        <taxon>Pezizomycotina</taxon>
        <taxon>Orbiliomycetes</taxon>
        <taxon>Orbiliales</taxon>
        <taxon>Orbiliaceae</taxon>
        <taxon>Orbilia</taxon>
    </lineage>
</organism>
<keyword evidence="6" id="KW-0539">Nucleus</keyword>
<dbReference type="SUPFAM" id="SSF55486">
    <property type="entry name" value="Metalloproteases ('zincins'), catalytic domain"/>
    <property type="match status" value="1"/>
</dbReference>
<evidence type="ECO:0000256" key="2">
    <source>
        <dbReference type="ARBA" id="ARBA00010937"/>
    </source>
</evidence>
<dbReference type="InterPro" id="IPR027268">
    <property type="entry name" value="Peptidase_M4/M1_CTD_sf"/>
</dbReference>
<comment type="function">
    <text evidence="7">Functions as a component of the DNA-binding general transcription factor complex TFIID. Binding of TFIID to a promoter (with or without TATA element) is the initial step in pre-initiation complex (PIC) formation. TFIID plays a key role in the regulation of gene expression by RNA polymerase II through different activities such as transcription activator interaction, core promoter recognition and selectivity, TFIIA and TFIIB interaction, chromatin modification (histone acetylation by TAF1), facilitation of DNA opening and initiation of transcription.</text>
</comment>
<feature type="compositionally biased region" description="Pro residues" evidence="9">
    <location>
        <begin position="1223"/>
        <end position="1240"/>
    </location>
</feature>
<dbReference type="Pfam" id="PF25577">
    <property type="entry name" value="TPR_TAF2_C"/>
    <property type="match status" value="1"/>
</dbReference>
<dbReference type="InterPro" id="IPR057345">
    <property type="entry name" value="Ig-like_TAF2"/>
</dbReference>
<dbReference type="GO" id="GO:0008270">
    <property type="term" value="F:zinc ion binding"/>
    <property type="evidence" value="ECO:0007669"/>
    <property type="project" value="InterPro"/>
</dbReference>
<dbReference type="InterPro" id="IPR057991">
    <property type="entry name" value="TPR_TAF2_C"/>
</dbReference>
<dbReference type="GO" id="GO:0016251">
    <property type="term" value="F:RNA polymerase II general transcription initiation factor activity"/>
    <property type="evidence" value="ECO:0007669"/>
    <property type="project" value="TreeGrafter"/>
</dbReference>
<evidence type="ECO:0000256" key="6">
    <source>
        <dbReference type="ARBA" id="ARBA00023242"/>
    </source>
</evidence>
<evidence type="ECO:0000259" key="10">
    <source>
        <dbReference type="Pfam" id="PF01433"/>
    </source>
</evidence>
<dbReference type="Gene3D" id="2.60.40.1730">
    <property type="entry name" value="tricorn interacting facor f3 domain"/>
    <property type="match status" value="1"/>
</dbReference>
<name>A0AAV9TYX3_9PEZI</name>
<accession>A0AAV9TYX3</accession>
<evidence type="ECO:0000256" key="1">
    <source>
        <dbReference type="ARBA" id="ARBA00004123"/>
    </source>
</evidence>
<dbReference type="Gene3D" id="1.10.390.10">
    <property type="entry name" value="Neutral Protease Domain 2"/>
    <property type="match status" value="1"/>
</dbReference>
<feature type="compositionally biased region" description="Polar residues" evidence="9">
    <location>
        <begin position="1265"/>
        <end position="1287"/>
    </location>
</feature>
<evidence type="ECO:0000256" key="4">
    <source>
        <dbReference type="ARBA" id="ARBA00023015"/>
    </source>
</evidence>
<dbReference type="GO" id="GO:0006367">
    <property type="term" value="P:transcription initiation at RNA polymerase II promoter"/>
    <property type="evidence" value="ECO:0007669"/>
    <property type="project" value="TreeGrafter"/>
</dbReference>
<dbReference type="Pfam" id="PF01433">
    <property type="entry name" value="Peptidase_M1"/>
    <property type="match status" value="1"/>
</dbReference>
<feature type="compositionally biased region" description="Pro residues" evidence="9">
    <location>
        <begin position="1248"/>
        <end position="1262"/>
    </location>
</feature>
<dbReference type="FunFam" id="1.10.390.10:FF:000011">
    <property type="entry name" value="Transcription initiation factor TFIID subunit"/>
    <property type="match status" value="1"/>
</dbReference>
<dbReference type="PANTHER" id="PTHR15137:SF9">
    <property type="entry name" value="TRANSCRIPTION INITIATION FACTOR TFIID SUBUNIT 2"/>
    <property type="match status" value="1"/>
</dbReference>
<dbReference type="PANTHER" id="PTHR15137">
    <property type="entry name" value="TRANSCRIPTION INITIATION FACTOR TFIID"/>
    <property type="match status" value="1"/>
</dbReference>
<dbReference type="InterPro" id="IPR014782">
    <property type="entry name" value="Peptidase_M1_dom"/>
</dbReference>
<feature type="region of interest" description="Disordered" evidence="9">
    <location>
        <begin position="1217"/>
        <end position="1337"/>
    </location>
</feature>
<evidence type="ECO:0000256" key="7">
    <source>
        <dbReference type="ARBA" id="ARBA00025346"/>
    </source>
</evidence>
<feature type="domain" description="Transcription initiation factor TFIID subunit 2 Ig-like" evidence="11">
    <location>
        <begin position="587"/>
        <end position="793"/>
    </location>
</feature>
<dbReference type="InterPro" id="IPR042097">
    <property type="entry name" value="Aminopeptidase_N-like_N_sf"/>
</dbReference>
<keyword evidence="4" id="KW-0805">Transcription regulation</keyword>
<feature type="region of interest" description="Disordered" evidence="9">
    <location>
        <begin position="632"/>
        <end position="669"/>
    </location>
</feature>
<evidence type="ECO:0000256" key="9">
    <source>
        <dbReference type="SAM" id="MobiDB-lite"/>
    </source>
</evidence>
<dbReference type="EMBL" id="JAVHNS010000019">
    <property type="protein sequence ID" value="KAK6330216.1"/>
    <property type="molecule type" value="Genomic_DNA"/>
</dbReference>
<dbReference type="InterPro" id="IPR037813">
    <property type="entry name" value="TAF2"/>
</dbReference>
<comment type="subcellular location">
    <subcellularLocation>
        <location evidence="1">Nucleus</location>
    </subcellularLocation>
</comment>